<comment type="caution">
    <text evidence="1">The sequence shown here is derived from an EMBL/GenBank/DDBJ whole genome shotgun (WGS) entry which is preliminary data.</text>
</comment>
<proteinExistence type="predicted"/>
<dbReference type="RefSeq" id="WP_261298795.1">
    <property type="nucleotide sequence ID" value="NZ_JAMTCD010000014.1"/>
</dbReference>
<protein>
    <submittedName>
        <fullName evidence="1">Uncharacterized protein</fullName>
    </submittedName>
</protein>
<dbReference type="Proteomes" id="UP001155546">
    <property type="component" value="Unassembled WGS sequence"/>
</dbReference>
<evidence type="ECO:0000313" key="1">
    <source>
        <dbReference type="EMBL" id="MCT7942424.1"/>
    </source>
</evidence>
<gene>
    <name evidence="1" type="ORF">NE535_11530</name>
</gene>
<name>A0A9X3AVM0_9GAMM</name>
<sequence>MSAAMALILSDLIEHYYINEHMSGDQVAAKLGLSQYQVKKYLSQKGLSRTRKQATSKAARTMKQKAANTALSHYDIEENRESRPYKIALSIMKSHYQTSQQ</sequence>
<dbReference type="AlphaFoldDB" id="A0A9X3AVM0"/>
<organism evidence="1 2">
    <name type="scientific">Shewanella holmiensis</name>
    <dbReference type="NCBI Taxonomy" id="2952222"/>
    <lineage>
        <taxon>Bacteria</taxon>
        <taxon>Pseudomonadati</taxon>
        <taxon>Pseudomonadota</taxon>
        <taxon>Gammaproteobacteria</taxon>
        <taxon>Alteromonadales</taxon>
        <taxon>Shewanellaceae</taxon>
        <taxon>Shewanella</taxon>
    </lineage>
</organism>
<reference evidence="1" key="1">
    <citation type="journal article" date="2023" name="Int. J. Syst. Evol. Microbiol.">
        <title>&lt;i&gt;Shewanella septentrionalis&lt;/i&gt; sp. nov. and &lt;i&gt;Shewanella holmiensis&lt;/i&gt; sp. nov., isolated from Baltic Sea water and sediments.</title>
        <authorList>
            <person name="Martin-Rodriguez A.J."/>
            <person name="Thorell K."/>
            <person name="Joffre E."/>
            <person name="Jensie-Markopoulos S."/>
            <person name="Moore E.R.B."/>
            <person name="Sjoling A."/>
        </authorList>
    </citation>
    <scope>NUCLEOTIDE SEQUENCE</scope>
    <source>
        <strain evidence="1">SP1S2-7</strain>
    </source>
</reference>
<keyword evidence="2" id="KW-1185">Reference proteome</keyword>
<accession>A0A9X3AVM0</accession>
<dbReference type="EMBL" id="JAMTCD010000014">
    <property type="protein sequence ID" value="MCT7942424.1"/>
    <property type="molecule type" value="Genomic_DNA"/>
</dbReference>
<evidence type="ECO:0000313" key="2">
    <source>
        <dbReference type="Proteomes" id="UP001155546"/>
    </source>
</evidence>